<feature type="chain" id="PRO_5046149336" evidence="2">
    <location>
        <begin position="21"/>
        <end position="121"/>
    </location>
</feature>
<proteinExistence type="predicted"/>
<gene>
    <name evidence="3" type="ORF">I7X13_16925</name>
</gene>
<evidence type="ECO:0000256" key="1">
    <source>
        <dbReference type="SAM" id="MobiDB-lite"/>
    </source>
</evidence>
<dbReference type="RefSeq" id="WP_198076374.1">
    <property type="nucleotide sequence ID" value="NZ_JAEDAE010000008.1"/>
</dbReference>
<organism evidence="3 4">
    <name type="scientific">Hymenobacter negativus</name>
    <dbReference type="NCBI Taxonomy" id="2795026"/>
    <lineage>
        <taxon>Bacteria</taxon>
        <taxon>Pseudomonadati</taxon>
        <taxon>Bacteroidota</taxon>
        <taxon>Cytophagia</taxon>
        <taxon>Cytophagales</taxon>
        <taxon>Hymenobacteraceae</taxon>
        <taxon>Hymenobacter</taxon>
    </lineage>
</organism>
<reference evidence="3 4" key="1">
    <citation type="submission" date="2020-12" db="EMBL/GenBank/DDBJ databases">
        <title>Hymenobacter sp.</title>
        <authorList>
            <person name="Kim M.K."/>
        </authorList>
    </citation>
    <scope>NUCLEOTIDE SEQUENCE [LARGE SCALE GENOMIC DNA]</scope>
    <source>
        <strain evidence="3 4">BT442</strain>
    </source>
</reference>
<sequence length="121" mass="12120">MTRSVLTLVLALAIAAEASAQTAPATKTATRKTTTTRTATPKKMVTRNTTASPAPAETGDRTKIGPGGNGAVGSTESADGKGQSVYAAPGMPVNVDNPKKVGSYNGPAPARPKGGTTLTPR</sequence>
<feature type="compositionally biased region" description="Low complexity" evidence="1">
    <location>
        <begin position="17"/>
        <end position="43"/>
    </location>
</feature>
<protein>
    <submittedName>
        <fullName evidence="3">Uncharacterized protein</fullName>
    </submittedName>
</protein>
<accession>A0ABS0QAQ3</accession>
<dbReference type="EMBL" id="JAEDAE010000008">
    <property type="protein sequence ID" value="MBH8559748.1"/>
    <property type="molecule type" value="Genomic_DNA"/>
</dbReference>
<feature type="region of interest" description="Disordered" evidence="1">
    <location>
        <begin position="17"/>
        <end position="121"/>
    </location>
</feature>
<feature type="signal peptide" evidence="2">
    <location>
        <begin position="1"/>
        <end position="20"/>
    </location>
</feature>
<keyword evidence="4" id="KW-1185">Reference proteome</keyword>
<name>A0ABS0QAQ3_9BACT</name>
<evidence type="ECO:0000313" key="3">
    <source>
        <dbReference type="EMBL" id="MBH8559748.1"/>
    </source>
</evidence>
<keyword evidence="2" id="KW-0732">Signal</keyword>
<dbReference type="Proteomes" id="UP000625631">
    <property type="component" value="Unassembled WGS sequence"/>
</dbReference>
<evidence type="ECO:0000313" key="4">
    <source>
        <dbReference type="Proteomes" id="UP000625631"/>
    </source>
</evidence>
<evidence type="ECO:0000256" key="2">
    <source>
        <dbReference type="SAM" id="SignalP"/>
    </source>
</evidence>
<comment type="caution">
    <text evidence="3">The sequence shown here is derived from an EMBL/GenBank/DDBJ whole genome shotgun (WGS) entry which is preliminary data.</text>
</comment>